<dbReference type="Proteomes" id="UP001604277">
    <property type="component" value="Unassembled WGS sequence"/>
</dbReference>
<protein>
    <submittedName>
        <fullName evidence="1">Uncharacterized protein</fullName>
    </submittedName>
</protein>
<accession>A0ABD1RNC2</accession>
<organism evidence="1 2">
    <name type="scientific">Forsythia ovata</name>
    <dbReference type="NCBI Taxonomy" id="205694"/>
    <lineage>
        <taxon>Eukaryota</taxon>
        <taxon>Viridiplantae</taxon>
        <taxon>Streptophyta</taxon>
        <taxon>Embryophyta</taxon>
        <taxon>Tracheophyta</taxon>
        <taxon>Spermatophyta</taxon>
        <taxon>Magnoliopsida</taxon>
        <taxon>eudicotyledons</taxon>
        <taxon>Gunneridae</taxon>
        <taxon>Pentapetalae</taxon>
        <taxon>asterids</taxon>
        <taxon>lamiids</taxon>
        <taxon>Lamiales</taxon>
        <taxon>Oleaceae</taxon>
        <taxon>Forsythieae</taxon>
        <taxon>Forsythia</taxon>
    </lineage>
</organism>
<evidence type="ECO:0000313" key="2">
    <source>
        <dbReference type="Proteomes" id="UP001604277"/>
    </source>
</evidence>
<evidence type="ECO:0000313" key="1">
    <source>
        <dbReference type="EMBL" id="KAL2489904.1"/>
    </source>
</evidence>
<reference evidence="2" key="1">
    <citation type="submission" date="2024-07" db="EMBL/GenBank/DDBJ databases">
        <title>Two chromosome-level genome assemblies of Korean endemic species Abeliophyllum distichum and Forsythia ovata (Oleaceae).</title>
        <authorList>
            <person name="Jang H."/>
        </authorList>
    </citation>
    <scope>NUCLEOTIDE SEQUENCE [LARGE SCALE GENOMIC DNA]</scope>
</reference>
<gene>
    <name evidence="1" type="ORF">Fot_43196</name>
</gene>
<name>A0ABD1RNC2_9LAMI</name>
<proteinExistence type="predicted"/>
<sequence length="120" mass="14594">MEYLAIFWYSSECSVLQVVVPYFRFLDCELVRPEVTWGEIIRQRMFDSRVGQIFTEILWEYVMWVGLLALSLRPLPLMHIYRFTTRLIKRPLTQNQHRDPCNLGRKYQARLEDRFKRPHA</sequence>
<keyword evidence="2" id="KW-1185">Reference proteome</keyword>
<comment type="caution">
    <text evidence="1">The sequence shown here is derived from an EMBL/GenBank/DDBJ whole genome shotgun (WGS) entry which is preliminary data.</text>
</comment>
<dbReference type="EMBL" id="JBFOLJ010000012">
    <property type="protein sequence ID" value="KAL2489904.1"/>
    <property type="molecule type" value="Genomic_DNA"/>
</dbReference>
<dbReference type="AlphaFoldDB" id="A0ABD1RNC2"/>